<dbReference type="EMBL" id="CP133612">
    <property type="protein sequence ID" value="WMV10763.1"/>
    <property type="molecule type" value="Genomic_DNA"/>
</dbReference>
<proteinExistence type="predicted"/>
<gene>
    <name evidence="1" type="ORF">MTR67_004148</name>
    <name evidence="2" type="ORF">MTR67_004153</name>
    <name evidence="3" type="ORF">MTR67_004158</name>
</gene>
<dbReference type="AlphaFoldDB" id="A0AAF0TB33"/>
<dbReference type="EMBL" id="CP133612">
    <property type="protein sequence ID" value="WMV10773.1"/>
    <property type="molecule type" value="Genomic_DNA"/>
</dbReference>
<organism evidence="1 4">
    <name type="scientific">Solanum verrucosum</name>
    <dbReference type="NCBI Taxonomy" id="315347"/>
    <lineage>
        <taxon>Eukaryota</taxon>
        <taxon>Viridiplantae</taxon>
        <taxon>Streptophyta</taxon>
        <taxon>Embryophyta</taxon>
        <taxon>Tracheophyta</taxon>
        <taxon>Spermatophyta</taxon>
        <taxon>Magnoliopsida</taxon>
        <taxon>eudicotyledons</taxon>
        <taxon>Gunneridae</taxon>
        <taxon>Pentapetalae</taxon>
        <taxon>asterids</taxon>
        <taxon>lamiids</taxon>
        <taxon>Solanales</taxon>
        <taxon>Solanaceae</taxon>
        <taxon>Solanoideae</taxon>
        <taxon>Solaneae</taxon>
        <taxon>Solanum</taxon>
    </lineage>
</organism>
<dbReference type="EMBL" id="CP133612">
    <property type="protein sequence ID" value="WMV10768.1"/>
    <property type="molecule type" value="Genomic_DNA"/>
</dbReference>
<evidence type="ECO:0000313" key="1">
    <source>
        <dbReference type="EMBL" id="WMV10763.1"/>
    </source>
</evidence>
<name>A0AAF0TB33_SOLVR</name>
<evidence type="ECO:0000313" key="3">
    <source>
        <dbReference type="EMBL" id="WMV10773.1"/>
    </source>
</evidence>
<dbReference type="Proteomes" id="UP001234989">
    <property type="component" value="Chromosome 1"/>
</dbReference>
<sequence>MEGTHLTQVRSGRSMVLRGSDRNIWCGSMEDYKEHMADFQRQCKDKGWPRK</sequence>
<evidence type="ECO:0000313" key="2">
    <source>
        <dbReference type="EMBL" id="WMV10768.1"/>
    </source>
</evidence>
<keyword evidence="4" id="KW-1185">Reference proteome</keyword>
<accession>A0AAF0TB33</accession>
<evidence type="ECO:0000313" key="4">
    <source>
        <dbReference type="Proteomes" id="UP001234989"/>
    </source>
</evidence>
<reference evidence="1" key="1">
    <citation type="submission" date="2023-08" db="EMBL/GenBank/DDBJ databases">
        <title>A de novo genome assembly of Solanum verrucosum Schlechtendal, a Mexican diploid species geographically isolated from the other diploid A-genome species in potato relatives.</title>
        <authorList>
            <person name="Hosaka K."/>
        </authorList>
    </citation>
    <scope>NUCLEOTIDE SEQUENCE</scope>
    <source>
        <tissue evidence="1">Young leaves</tissue>
    </source>
</reference>
<protein>
    <submittedName>
        <fullName evidence="1">Uncharacterized protein</fullName>
    </submittedName>
</protein>